<name>A0A8H5ZG18_COCSA</name>
<dbReference type="OMA" id="PLNFIYS"/>
<reference evidence="3" key="1">
    <citation type="submission" date="2019-11" db="EMBL/GenBank/DDBJ databases">
        <title>Bipolaris sorokiniana Genome sequencing.</title>
        <authorList>
            <person name="Wang H."/>
        </authorList>
    </citation>
    <scope>NUCLEOTIDE SEQUENCE</scope>
</reference>
<feature type="compositionally biased region" description="Basic and acidic residues" evidence="2">
    <location>
        <begin position="514"/>
        <end position="526"/>
    </location>
</feature>
<dbReference type="EMBL" id="WNKQ01000014">
    <property type="protein sequence ID" value="KAF5847198.1"/>
    <property type="molecule type" value="Genomic_DNA"/>
</dbReference>
<feature type="region of interest" description="Disordered" evidence="2">
    <location>
        <begin position="314"/>
        <end position="371"/>
    </location>
</feature>
<accession>A0A8H5ZG18</accession>
<comment type="caution">
    <text evidence="3">The sequence shown here is derived from an EMBL/GenBank/DDBJ whole genome shotgun (WGS) entry which is preliminary data.</text>
</comment>
<dbReference type="Proteomes" id="UP000624244">
    <property type="component" value="Unassembled WGS sequence"/>
</dbReference>
<feature type="coiled-coil region" evidence="1">
    <location>
        <begin position="181"/>
        <end position="235"/>
    </location>
</feature>
<organism evidence="3 4">
    <name type="scientific">Cochliobolus sativus</name>
    <name type="common">Common root rot and spot blotch fungus</name>
    <name type="synonym">Bipolaris sorokiniana</name>
    <dbReference type="NCBI Taxonomy" id="45130"/>
    <lineage>
        <taxon>Eukaryota</taxon>
        <taxon>Fungi</taxon>
        <taxon>Dikarya</taxon>
        <taxon>Ascomycota</taxon>
        <taxon>Pezizomycotina</taxon>
        <taxon>Dothideomycetes</taxon>
        <taxon>Pleosporomycetidae</taxon>
        <taxon>Pleosporales</taxon>
        <taxon>Pleosporineae</taxon>
        <taxon>Pleosporaceae</taxon>
        <taxon>Bipolaris</taxon>
    </lineage>
</organism>
<dbReference type="AlphaFoldDB" id="A0A8H5ZG18"/>
<keyword evidence="1" id="KW-0175">Coiled coil</keyword>
<feature type="compositionally biased region" description="Polar residues" evidence="2">
    <location>
        <begin position="562"/>
        <end position="589"/>
    </location>
</feature>
<protein>
    <submittedName>
        <fullName evidence="3">Uncharacterized protein</fullName>
    </submittedName>
</protein>
<proteinExistence type="predicted"/>
<evidence type="ECO:0000256" key="2">
    <source>
        <dbReference type="SAM" id="MobiDB-lite"/>
    </source>
</evidence>
<evidence type="ECO:0000313" key="3">
    <source>
        <dbReference type="EMBL" id="KAF5847198.1"/>
    </source>
</evidence>
<feature type="region of interest" description="Disordered" evidence="2">
    <location>
        <begin position="431"/>
        <end position="457"/>
    </location>
</feature>
<evidence type="ECO:0000256" key="1">
    <source>
        <dbReference type="SAM" id="Coils"/>
    </source>
</evidence>
<feature type="region of interest" description="Disordered" evidence="2">
    <location>
        <begin position="562"/>
        <end position="609"/>
    </location>
</feature>
<feature type="region of interest" description="Disordered" evidence="2">
    <location>
        <begin position="514"/>
        <end position="533"/>
    </location>
</feature>
<sequence>MGSTSEKGPMGLGSAPLNFIYSCSLCSATFADVYEGHNESVRGLSDGINPKDRLVTRLFLANCCHVFCSNHLEGGGPHFHSDKERPKAPCPVCIKEKGDSEPQFLYSIRGFNKNEYDPMIPSSWFTAPPIRLDGNGKEMDALRFQYIALIRYCQNTYATRKPLEQTLKKSKKNLADMRNLVAEEHVKMTGLRKEVEKLKAQKDQFEATQAEVQRLQGIEQEFEQLRSLNVNARDLKTFIMNKSAIRHYLKLVPMLMEQNEKMQKRLAQLGFAMHMQPVPNFKGVDPSVFDSDETLARDDHRDFNEVLRKATSSHTVGGYAHASDKVGTMPSSSHLRRPGKRQRLDSPLSKDMQVDFSPGRQPMPPPEKPLSRMQSMRKIFPALRKKFASDRSSLLADENLGVVRGVQMYKDANWQGANTTRQEARNEIHSEPPYMSGALPMEQQSQHLGSRSPQPNAKIGLYEHQSDFTFRASSPPKAESYNKRYHPVQLPIEPSYVRLMDGLSCGDEVELGLKDPRDNAGLDHQGDGSNRQVRHVYENQPVLQTTYRQKLWSPGNLSLHSSPYGSSASVETYQRPPQSRPTNVSTNRLYNGPNLGRAQPSSKKYHHPGNSIESVFKSFRRLSVSKINDGKASGYLA</sequence>
<evidence type="ECO:0000313" key="4">
    <source>
        <dbReference type="Proteomes" id="UP000624244"/>
    </source>
</evidence>
<dbReference type="PROSITE" id="PS51257">
    <property type="entry name" value="PROKAR_LIPOPROTEIN"/>
    <property type="match status" value="1"/>
</dbReference>
<gene>
    <name evidence="3" type="ORF">GGP41_003458</name>
</gene>
<feature type="compositionally biased region" description="Polar residues" evidence="2">
    <location>
        <begin position="442"/>
        <end position="455"/>
    </location>
</feature>